<comment type="catalytic activity">
    <reaction evidence="4 5">
        <text>L-glutaminyl-[peptide chain release factor] + S-adenosyl-L-methionine = N(5)-methyl-L-glutaminyl-[peptide chain release factor] + S-adenosyl-L-homocysteine + H(+)</text>
        <dbReference type="Rhea" id="RHEA:42896"/>
        <dbReference type="Rhea" id="RHEA-COMP:10271"/>
        <dbReference type="Rhea" id="RHEA-COMP:10272"/>
        <dbReference type="ChEBI" id="CHEBI:15378"/>
        <dbReference type="ChEBI" id="CHEBI:30011"/>
        <dbReference type="ChEBI" id="CHEBI:57856"/>
        <dbReference type="ChEBI" id="CHEBI:59789"/>
        <dbReference type="ChEBI" id="CHEBI:61891"/>
        <dbReference type="EC" id="2.1.1.297"/>
    </reaction>
</comment>
<dbReference type="InterPro" id="IPR019874">
    <property type="entry name" value="RF_methyltr_PrmC"/>
</dbReference>
<feature type="domain" description="Methyltransferase small" evidence="6">
    <location>
        <begin position="102"/>
        <end position="197"/>
    </location>
</feature>
<dbReference type="SUPFAM" id="SSF53335">
    <property type="entry name" value="S-adenosyl-L-methionine-dependent methyltransferases"/>
    <property type="match status" value="1"/>
</dbReference>
<evidence type="ECO:0000259" key="7">
    <source>
        <dbReference type="Pfam" id="PF17827"/>
    </source>
</evidence>
<feature type="binding site" evidence="5">
    <location>
        <begin position="193"/>
        <end position="196"/>
    </location>
    <ligand>
        <name>substrate</name>
    </ligand>
</feature>
<dbReference type="HAMAP" id="MF_02126">
    <property type="entry name" value="RF_methyltr_PrmC"/>
    <property type="match status" value="1"/>
</dbReference>
<dbReference type="Proteomes" id="UP000219688">
    <property type="component" value="Unassembled WGS sequence"/>
</dbReference>
<evidence type="ECO:0000256" key="1">
    <source>
        <dbReference type="ARBA" id="ARBA00022603"/>
    </source>
</evidence>
<evidence type="ECO:0000256" key="3">
    <source>
        <dbReference type="ARBA" id="ARBA00022691"/>
    </source>
</evidence>
<comment type="caution">
    <text evidence="5">Lacks conserved residue(s) required for the propagation of feature annotation.</text>
</comment>
<dbReference type="Pfam" id="PF05175">
    <property type="entry name" value="MTS"/>
    <property type="match status" value="1"/>
</dbReference>
<comment type="function">
    <text evidence="5">Methylates the class 1 translation termination release factors RF1/PrfA and RF2/PrfB on the glutamine residue of the universally conserved GGQ motif.</text>
</comment>
<dbReference type="GO" id="GO:0032259">
    <property type="term" value="P:methylation"/>
    <property type="evidence" value="ECO:0007669"/>
    <property type="project" value="UniProtKB-KW"/>
</dbReference>
<keyword evidence="1 5" id="KW-0489">Methyltransferase</keyword>
<keyword evidence="9" id="KW-1185">Reference proteome</keyword>
<name>A0A285VJS4_9MICO</name>
<keyword evidence="2 5" id="KW-0808">Transferase</keyword>
<proteinExistence type="inferred from homology"/>
<dbReference type="RefSeq" id="WP_097186951.1">
    <property type="nucleotide sequence ID" value="NZ_OBQK01000001.1"/>
</dbReference>
<dbReference type="STRING" id="1122622.GCA_000421185_03225"/>
<keyword evidence="3 5" id="KW-0949">S-adenosyl-L-methionine</keyword>
<comment type="similarity">
    <text evidence="5">Belongs to the protein N5-glutamine methyltransferase family. PrmC subfamily.</text>
</comment>
<dbReference type="InterPro" id="IPR029063">
    <property type="entry name" value="SAM-dependent_MTases_sf"/>
</dbReference>
<dbReference type="EC" id="2.1.1.297" evidence="5"/>
<dbReference type="Pfam" id="PF17827">
    <property type="entry name" value="PrmC_N"/>
    <property type="match status" value="1"/>
</dbReference>
<reference evidence="9" key="1">
    <citation type="submission" date="2017-08" db="EMBL/GenBank/DDBJ databases">
        <authorList>
            <person name="Varghese N."/>
            <person name="Submissions S."/>
        </authorList>
    </citation>
    <scope>NUCLEOTIDE SEQUENCE [LARGE SCALE GENOMIC DNA]</scope>
    <source>
        <strain evidence="9">USBA17B2</strain>
    </source>
</reference>
<feature type="binding site" evidence="5">
    <location>
        <position position="149"/>
    </location>
    <ligand>
        <name>S-adenosyl-L-methionine</name>
        <dbReference type="ChEBI" id="CHEBI:59789"/>
    </ligand>
</feature>
<dbReference type="GO" id="GO:0102559">
    <property type="term" value="F:peptide chain release factor N(5)-glutamine methyltransferase activity"/>
    <property type="evidence" value="ECO:0007669"/>
    <property type="project" value="UniProtKB-EC"/>
</dbReference>
<dbReference type="InterPro" id="IPR007848">
    <property type="entry name" value="Small_mtfrase_dom"/>
</dbReference>
<dbReference type="InterPro" id="IPR040758">
    <property type="entry name" value="PrmC_N"/>
</dbReference>
<sequence>MTLDRLLRAATARLAAAGVPSPAVDAELLLAHVLGRELADLRRARLLGEPLPGGEHGATGTAYQELVVRRTARVPLQHLTGTAHFAGLDLSVGPGVFVPRPETEVMVELALSALEGIERPTVVDLCTGSGAVALALASRRPDSRVGAVELSVEAHRYAAANVRSTGLAVDLRLGPAQESFGDWVGEVHVVTSNPPYIPPGAVPVDVEVREHDPELALYGGGEDGLDIPREVASRAAELLRSGGVLLMEHADVQGRTLPAALMETGDWASVEDHRDLAGLPRVTRAVRAGRP</sequence>
<evidence type="ECO:0000259" key="6">
    <source>
        <dbReference type="Pfam" id="PF05175"/>
    </source>
</evidence>
<dbReference type="NCBIfam" id="TIGR03534">
    <property type="entry name" value="RF_mod_PrmC"/>
    <property type="match status" value="1"/>
</dbReference>
<protein>
    <recommendedName>
        <fullName evidence="5">Release factor glutamine methyltransferase</fullName>
        <shortName evidence="5">RF MTase</shortName>
        <ecNumber evidence="5">2.1.1.297</ecNumber>
    </recommendedName>
    <alternativeName>
        <fullName evidence="5">N5-glutamine methyltransferase PrmC</fullName>
    </alternativeName>
    <alternativeName>
        <fullName evidence="5">Protein-(glutamine-N5) MTase PrmC</fullName>
    </alternativeName>
    <alternativeName>
        <fullName evidence="5">Protein-glutamine N-methyltransferase PrmC</fullName>
    </alternativeName>
</protein>
<dbReference type="Gene3D" id="3.40.50.150">
    <property type="entry name" value="Vaccinia Virus protein VP39"/>
    <property type="match status" value="1"/>
</dbReference>
<evidence type="ECO:0000256" key="5">
    <source>
        <dbReference type="HAMAP-Rule" id="MF_02126"/>
    </source>
</evidence>
<dbReference type="NCBIfam" id="TIGR00536">
    <property type="entry name" value="hemK_fam"/>
    <property type="match status" value="1"/>
</dbReference>
<evidence type="ECO:0000313" key="9">
    <source>
        <dbReference type="Proteomes" id="UP000219688"/>
    </source>
</evidence>
<organism evidence="8 9">
    <name type="scientific">Ornithinimicrobium cerasi</name>
    <dbReference type="NCBI Taxonomy" id="2248773"/>
    <lineage>
        <taxon>Bacteria</taxon>
        <taxon>Bacillati</taxon>
        <taxon>Actinomycetota</taxon>
        <taxon>Actinomycetes</taxon>
        <taxon>Micrococcales</taxon>
        <taxon>Ornithinimicrobiaceae</taxon>
        <taxon>Ornithinimicrobium</taxon>
    </lineage>
</organism>
<dbReference type="Gene3D" id="1.10.8.10">
    <property type="entry name" value="DNA helicase RuvA subunit, C-terminal domain"/>
    <property type="match status" value="1"/>
</dbReference>
<dbReference type="PANTHER" id="PTHR18895:SF74">
    <property type="entry name" value="MTRF1L RELEASE FACTOR GLUTAMINE METHYLTRANSFERASE"/>
    <property type="match status" value="1"/>
</dbReference>
<dbReference type="CDD" id="cd02440">
    <property type="entry name" value="AdoMet_MTases"/>
    <property type="match status" value="1"/>
</dbReference>
<evidence type="ECO:0000256" key="4">
    <source>
        <dbReference type="ARBA" id="ARBA00048391"/>
    </source>
</evidence>
<feature type="binding site" evidence="5">
    <location>
        <position position="193"/>
    </location>
    <ligand>
        <name>S-adenosyl-L-methionine</name>
        <dbReference type="ChEBI" id="CHEBI:59789"/>
    </ligand>
</feature>
<gene>
    <name evidence="5" type="primary">prmC</name>
    <name evidence="8" type="ORF">SAMN05421879_101830</name>
</gene>
<accession>A0A285VJS4</accession>
<dbReference type="InterPro" id="IPR050320">
    <property type="entry name" value="N5-glutamine_MTase"/>
</dbReference>
<dbReference type="AlphaFoldDB" id="A0A285VJS4"/>
<feature type="domain" description="Release factor glutamine methyltransferase N-terminal" evidence="7">
    <location>
        <begin position="6"/>
        <end position="81"/>
    </location>
</feature>
<dbReference type="PANTHER" id="PTHR18895">
    <property type="entry name" value="HEMK METHYLTRANSFERASE"/>
    <property type="match status" value="1"/>
</dbReference>
<dbReference type="EMBL" id="OBQK01000001">
    <property type="protein sequence ID" value="SOC52801.1"/>
    <property type="molecule type" value="Genomic_DNA"/>
</dbReference>
<dbReference type="InterPro" id="IPR004556">
    <property type="entry name" value="HemK-like"/>
</dbReference>
<evidence type="ECO:0000256" key="2">
    <source>
        <dbReference type="ARBA" id="ARBA00022679"/>
    </source>
</evidence>
<evidence type="ECO:0000313" key="8">
    <source>
        <dbReference type="EMBL" id="SOC52801.1"/>
    </source>
</evidence>